<dbReference type="InterPro" id="IPR012458">
    <property type="entry name" value="DUF1664"/>
</dbReference>
<proteinExistence type="predicted"/>
<dbReference type="PANTHER" id="PTHR47289">
    <property type="entry name" value="TRANSCRIPTION FACTOR, PUTATIVE (DUF1664)-RELATED"/>
    <property type="match status" value="1"/>
</dbReference>
<dbReference type="PANTHER" id="PTHR47289:SF2">
    <property type="entry name" value="TRANSCRIPTION FACTOR, PUTATIVE (DUF1664)-RELATED"/>
    <property type="match status" value="1"/>
</dbReference>
<feature type="region of interest" description="Disordered" evidence="1">
    <location>
        <begin position="315"/>
        <end position="355"/>
    </location>
</feature>
<dbReference type="EMBL" id="CP144695">
    <property type="protein sequence ID" value="WVZ04697.1"/>
    <property type="molecule type" value="Genomic_DNA"/>
</dbReference>
<evidence type="ECO:0000313" key="5">
    <source>
        <dbReference type="Proteomes" id="UP001374535"/>
    </source>
</evidence>
<organism evidence="4 5">
    <name type="scientific">Vigna mungo</name>
    <name type="common">Black gram</name>
    <name type="synonym">Phaseolus mungo</name>
    <dbReference type="NCBI Taxonomy" id="3915"/>
    <lineage>
        <taxon>Eukaryota</taxon>
        <taxon>Viridiplantae</taxon>
        <taxon>Streptophyta</taxon>
        <taxon>Embryophyta</taxon>
        <taxon>Tracheophyta</taxon>
        <taxon>Spermatophyta</taxon>
        <taxon>Magnoliopsida</taxon>
        <taxon>eudicotyledons</taxon>
        <taxon>Gunneridae</taxon>
        <taxon>Pentapetalae</taxon>
        <taxon>rosids</taxon>
        <taxon>fabids</taxon>
        <taxon>Fabales</taxon>
        <taxon>Fabaceae</taxon>
        <taxon>Papilionoideae</taxon>
        <taxon>50 kb inversion clade</taxon>
        <taxon>NPAAA clade</taxon>
        <taxon>indigoferoid/millettioid clade</taxon>
        <taxon>Phaseoleae</taxon>
        <taxon>Vigna</taxon>
    </lineage>
</organism>
<dbReference type="AlphaFoldDB" id="A0AAQ3RSB4"/>
<reference evidence="4 5" key="1">
    <citation type="journal article" date="2023" name="Life. Sci Alliance">
        <title>Evolutionary insights into 3D genome organization and epigenetic landscape of Vigna mungo.</title>
        <authorList>
            <person name="Junaid A."/>
            <person name="Singh B."/>
            <person name="Bhatia S."/>
        </authorList>
    </citation>
    <scope>NUCLEOTIDE SEQUENCE [LARGE SCALE GENOMIC DNA]</scope>
    <source>
        <strain evidence="4">Urdbean</strain>
    </source>
</reference>
<dbReference type="Proteomes" id="UP001374535">
    <property type="component" value="Chromosome 6"/>
</dbReference>
<gene>
    <name evidence="4" type="ORF">V8G54_018043</name>
</gene>
<feature type="region of interest" description="Disordered" evidence="1">
    <location>
        <begin position="223"/>
        <end position="242"/>
    </location>
</feature>
<name>A0AAQ3RSB4_VIGMU</name>
<dbReference type="Pfam" id="PF07889">
    <property type="entry name" value="DUF1664"/>
    <property type="match status" value="1"/>
</dbReference>
<feature type="chain" id="PRO_5042850194" description="DUF1664 domain-containing protein" evidence="2">
    <location>
        <begin position="23"/>
        <end position="388"/>
    </location>
</feature>
<feature type="signal peptide" evidence="2">
    <location>
        <begin position="1"/>
        <end position="22"/>
    </location>
</feature>
<evidence type="ECO:0000313" key="4">
    <source>
        <dbReference type="EMBL" id="WVZ04697.1"/>
    </source>
</evidence>
<feature type="domain" description="DUF1664" evidence="3">
    <location>
        <begin position="107"/>
        <end position="226"/>
    </location>
</feature>
<feature type="compositionally biased region" description="Polar residues" evidence="1">
    <location>
        <begin position="325"/>
        <end position="345"/>
    </location>
</feature>
<protein>
    <recommendedName>
        <fullName evidence="3">DUF1664 domain-containing protein</fullName>
    </recommendedName>
</protein>
<evidence type="ECO:0000259" key="3">
    <source>
        <dbReference type="Pfam" id="PF07889"/>
    </source>
</evidence>
<evidence type="ECO:0000256" key="1">
    <source>
        <dbReference type="SAM" id="MobiDB-lite"/>
    </source>
</evidence>
<feature type="compositionally biased region" description="Low complexity" evidence="1">
    <location>
        <begin position="346"/>
        <end position="355"/>
    </location>
</feature>
<accession>A0AAQ3RSB4</accession>
<keyword evidence="2" id="KW-0732">Signal</keyword>
<keyword evidence="5" id="KW-1185">Reference proteome</keyword>
<sequence length="388" mass="41613">MALPLGKLTILIGAGIVGSVIAKEGSLPDVSGLVSGAFKVVLKQFKSSDPAPAVKKLPHNDALMAQVNSLRQELQLLARDRSITIVNSSGTGAVLFSDLFEKCTGGKKYVTVIVIVVVGYGYVWWKGWKLPDLMFATKRSLSDACTSIGNQMGKLYGTIDDVKKKLSSRMNRLDESLDECAALTESTREEISVTQQKADTISGNFKSVHVAVRVLESRIKEIEEKQPSSSSSSRPVIELPPVSPSSRVSIFPHFDFMSAIWLWVNCSCQLDMLPPYPLPKTFACPLPLKLFLCLLLVCIIQGSQSGSSMLSLELPSVTPSAKDGSPSTISTDQPSPSNSGGSVQESRSNGSSSGLFGLGSRLSGVYAPFLSRTRSATDSVVQQTRSTS</sequence>
<evidence type="ECO:0000256" key="2">
    <source>
        <dbReference type="SAM" id="SignalP"/>
    </source>
</evidence>